<organism evidence="3 4">
    <name type="scientific">Stappia taiwanensis</name>
    <dbReference type="NCBI Taxonomy" id="992267"/>
    <lineage>
        <taxon>Bacteria</taxon>
        <taxon>Pseudomonadati</taxon>
        <taxon>Pseudomonadota</taxon>
        <taxon>Alphaproteobacteria</taxon>
        <taxon>Hyphomicrobiales</taxon>
        <taxon>Stappiaceae</taxon>
        <taxon>Stappia</taxon>
    </lineage>
</organism>
<feature type="transmembrane region" description="Helical" evidence="1">
    <location>
        <begin position="40"/>
        <end position="60"/>
    </location>
</feature>
<dbReference type="InterPro" id="IPR049201">
    <property type="entry name" value="DUF6867"/>
</dbReference>
<protein>
    <recommendedName>
        <fullName evidence="2">DUF6867 domain-containing protein</fullName>
    </recommendedName>
</protein>
<dbReference type="RefSeq" id="WP_181758724.1">
    <property type="nucleotide sequence ID" value="NZ_BMCR01000002.1"/>
</dbReference>
<reference evidence="3 4" key="1">
    <citation type="submission" date="2020-07" db="EMBL/GenBank/DDBJ databases">
        <authorList>
            <person name="Li M."/>
        </authorList>
    </citation>
    <scope>NUCLEOTIDE SEQUENCE [LARGE SCALE GENOMIC DNA]</scope>
    <source>
        <strain evidence="3 4">DSM 23284</strain>
    </source>
</reference>
<dbReference type="Pfam" id="PF21741">
    <property type="entry name" value="DUF6867"/>
    <property type="match status" value="1"/>
</dbReference>
<dbReference type="EMBL" id="JACEON010000002">
    <property type="protein sequence ID" value="MBA4610526.1"/>
    <property type="molecule type" value="Genomic_DNA"/>
</dbReference>
<keyword evidence="4" id="KW-1185">Reference proteome</keyword>
<dbReference type="AlphaFoldDB" id="A0A838XPK5"/>
<reference evidence="3 4" key="2">
    <citation type="submission" date="2020-08" db="EMBL/GenBank/DDBJ databases">
        <title>Stappia taiwanensis sp. nov., isolated from a coastal thermal spring.</title>
        <authorList>
            <person name="Kampfer P."/>
        </authorList>
    </citation>
    <scope>NUCLEOTIDE SEQUENCE [LARGE SCALE GENOMIC DNA]</scope>
    <source>
        <strain evidence="3 4">DSM 23284</strain>
    </source>
</reference>
<gene>
    <name evidence="3" type="ORF">H1W37_02575</name>
</gene>
<evidence type="ECO:0000256" key="1">
    <source>
        <dbReference type="SAM" id="Phobius"/>
    </source>
</evidence>
<comment type="caution">
    <text evidence="3">The sequence shown here is derived from an EMBL/GenBank/DDBJ whole genome shotgun (WGS) entry which is preliminary data.</text>
</comment>
<proteinExistence type="predicted"/>
<keyword evidence="1" id="KW-1133">Transmembrane helix</keyword>
<feature type="domain" description="DUF6867" evidence="2">
    <location>
        <begin position="8"/>
        <end position="111"/>
    </location>
</feature>
<feature type="transmembrane region" description="Helical" evidence="1">
    <location>
        <begin position="12"/>
        <end position="28"/>
    </location>
</feature>
<feature type="transmembrane region" description="Helical" evidence="1">
    <location>
        <begin position="66"/>
        <end position="88"/>
    </location>
</feature>
<evidence type="ECO:0000259" key="2">
    <source>
        <dbReference type="Pfam" id="PF21741"/>
    </source>
</evidence>
<evidence type="ECO:0000313" key="3">
    <source>
        <dbReference type="EMBL" id="MBA4610526.1"/>
    </source>
</evidence>
<keyword evidence="1" id="KW-0812">Transmembrane</keyword>
<keyword evidence="1" id="KW-0472">Membrane</keyword>
<accession>A0A838XPK5</accession>
<dbReference type="Proteomes" id="UP000559404">
    <property type="component" value="Unassembled WGS sequence"/>
</dbReference>
<sequence>MGFLYDTSLAGFIILTLVLGSMAAWATGRACAMTWRPLRTLVWFTFLLSLAVRFLSFALYEGTLLSVQHWLVAFVLLLGVSLTGWRVTRTAQMTRQYRWLYEKTSPFSWRLKPGARDVGA</sequence>
<name>A0A838XPK5_9HYPH</name>
<evidence type="ECO:0000313" key="4">
    <source>
        <dbReference type="Proteomes" id="UP000559404"/>
    </source>
</evidence>